<keyword evidence="5" id="KW-1185">Reference proteome</keyword>
<keyword evidence="2" id="KW-0378">Hydrolase</keyword>
<dbReference type="AlphaFoldDB" id="A0A8H8DAA4"/>
<dbReference type="PANTHER" id="PTHR23240:SF8">
    <property type="entry name" value="PROTEIN ARTEMIS"/>
    <property type="match status" value="1"/>
</dbReference>
<reference evidence="4 5" key="1">
    <citation type="submission" date="2020-12" db="EMBL/GenBank/DDBJ databases">
        <title>Effect of drift, selection, and recombination on the evolution of hybrid genomes in Candida yeast pathogens.</title>
        <authorList>
            <person name="Mixao V."/>
            <person name="Ksiezopolska E."/>
            <person name="Saus E."/>
            <person name="Boekhout T."/>
            <person name="Gacser A."/>
            <person name="Gabaldon T."/>
        </authorList>
    </citation>
    <scope>NUCLEOTIDE SEQUENCE [LARGE SCALE GENOMIC DNA]</scope>
    <source>
        <strain evidence="4 5">BP57</strain>
    </source>
</reference>
<dbReference type="Proteomes" id="UP000669133">
    <property type="component" value="Unassembled WGS sequence"/>
</dbReference>
<evidence type="ECO:0000313" key="4">
    <source>
        <dbReference type="EMBL" id="KAG5419048.1"/>
    </source>
</evidence>
<dbReference type="GO" id="GO:0036297">
    <property type="term" value="P:interstrand cross-link repair"/>
    <property type="evidence" value="ECO:0007669"/>
    <property type="project" value="TreeGrafter"/>
</dbReference>
<keyword evidence="3" id="KW-0269">Exonuclease</keyword>
<evidence type="ECO:0000256" key="1">
    <source>
        <dbReference type="ARBA" id="ARBA00022722"/>
    </source>
</evidence>
<name>A0A8H8DAA4_9ASCO</name>
<evidence type="ECO:0008006" key="6">
    <source>
        <dbReference type="Google" id="ProtNLM"/>
    </source>
</evidence>
<dbReference type="RefSeq" id="XP_067548164.1">
    <property type="nucleotide sequence ID" value="XM_067691712.1"/>
</dbReference>
<dbReference type="GO" id="GO:0003684">
    <property type="term" value="F:damaged DNA binding"/>
    <property type="evidence" value="ECO:0007669"/>
    <property type="project" value="TreeGrafter"/>
</dbReference>
<evidence type="ECO:0000256" key="2">
    <source>
        <dbReference type="ARBA" id="ARBA00022801"/>
    </source>
</evidence>
<organism evidence="4 5">
    <name type="scientific">Candida metapsilosis</name>
    <dbReference type="NCBI Taxonomy" id="273372"/>
    <lineage>
        <taxon>Eukaryota</taxon>
        <taxon>Fungi</taxon>
        <taxon>Dikarya</taxon>
        <taxon>Ascomycota</taxon>
        <taxon>Saccharomycotina</taxon>
        <taxon>Pichiomycetes</taxon>
        <taxon>Debaryomycetaceae</taxon>
        <taxon>Candida/Lodderomyces clade</taxon>
        <taxon>Candida</taxon>
    </lineage>
</organism>
<proteinExistence type="predicted"/>
<dbReference type="GO" id="GO:0000723">
    <property type="term" value="P:telomere maintenance"/>
    <property type="evidence" value="ECO:0007669"/>
    <property type="project" value="TreeGrafter"/>
</dbReference>
<evidence type="ECO:0000313" key="5">
    <source>
        <dbReference type="Proteomes" id="UP000669133"/>
    </source>
</evidence>
<dbReference type="Gene3D" id="3.60.15.10">
    <property type="entry name" value="Ribonuclease Z/Hydroxyacylglutathione hydrolase-like"/>
    <property type="match status" value="1"/>
</dbReference>
<dbReference type="OrthoDB" id="5561659at2759"/>
<dbReference type="SUPFAM" id="SSF56281">
    <property type="entry name" value="Metallo-hydrolase/oxidoreductase"/>
    <property type="match status" value="1"/>
</dbReference>
<dbReference type="GO" id="GO:0006303">
    <property type="term" value="P:double-strand break repair via nonhomologous end joining"/>
    <property type="evidence" value="ECO:0007669"/>
    <property type="project" value="TreeGrafter"/>
</dbReference>
<dbReference type="Gene3D" id="3.40.50.12650">
    <property type="match status" value="1"/>
</dbReference>
<protein>
    <recommendedName>
        <fullName evidence="6">DNA repair metallo-beta-lactamase domain-containing protein</fullName>
    </recommendedName>
</protein>
<accession>A0A8H8DAA4</accession>
<dbReference type="EMBL" id="JAEOAQ010000003">
    <property type="protein sequence ID" value="KAG5419048.1"/>
    <property type="molecule type" value="Genomic_DNA"/>
</dbReference>
<dbReference type="GO" id="GO:0035312">
    <property type="term" value="F:5'-3' DNA exonuclease activity"/>
    <property type="evidence" value="ECO:0007669"/>
    <property type="project" value="TreeGrafter"/>
</dbReference>
<dbReference type="GeneID" id="93651444"/>
<dbReference type="InterPro" id="IPR036866">
    <property type="entry name" value="RibonucZ/Hydroxyglut_hydro"/>
</dbReference>
<comment type="caution">
    <text evidence="4">The sequence shown here is derived from an EMBL/GenBank/DDBJ whole genome shotgun (WGS) entry which is preliminary data.</text>
</comment>
<keyword evidence="1" id="KW-0540">Nuclease</keyword>
<gene>
    <name evidence="4" type="ORF">I9W82_002815</name>
</gene>
<evidence type="ECO:0000256" key="3">
    <source>
        <dbReference type="ARBA" id="ARBA00022839"/>
    </source>
</evidence>
<dbReference type="PANTHER" id="PTHR23240">
    <property type="entry name" value="DNA CROSS-LINK REPAIR PROTEIN PSO2/SNM1-RELATED"/>
    <property type="match status" value="1"/>
</dbReference>
<sequence>MTGNTFDGEIREIPGVYVDSFSYKGEVYFLTHSHSDHLKGLLANSFCGRVYCSKLTKDIIALDARYSEKLRYLIVKEYNEPFEVQTFCSSVTVTMLESYHCPGSSMFLFECANGVSCLATGDIRAEKWWVSSLIKNRYLFPYISGLKKLDQIYLDTTFSYRGEPYIKIMPNSEGIMALIEFLKLYPVDREIEFSFIDAVSGSEEIWSQVLDHFNGTLDAEPSIIERIKLLNRNSGNITKTGPMVFNVGKLYKDIPLMITIKHCIDFNIVDYAGFCLPKRLCDVAASDLTLIRVLNSGHQIYTYDGKTWLLPVNGEELLPTNLLIMFSRHSSYEESIEFVNLFKPKSVFPCIESKKSWLSGFTVSRVFGHVCSSSGHLFDVENFRKFGQPPRMILERPVAMINRWSFAQCTEEVNFVKNYIAEPKPFKGQMQLGQSSAAQTSWNQDFKLQSIIAGRGEEKYKQIINFHKNKDLHLIVSAVQVESESETESACSTDYDSDSSATSNNSLIASSCAFEKSFSETQAMPESNFLSPSLNIHKVSEISDAIRLDRRSWNSFKLKSVHSRTHH</sequence>